<dbReference type="Gene3D" id="3.90.215.10">
    <property type="entry name" value="Gamma Fibrinogen, chain A, domain 1"/>
    <property type="match status" value="1"/>
</dbReference>
<dbReference type="SUPFAM" id="SSF56496">
    <property type="entry name" value="Fibrinogen C-terminal domain-like"/>
    <property type="match status" value="1"/>
</dbReference>
<evidence type="ECO:0000256" key="2">
    <source>
        <dbReference type="ARBA" id="ARBA00022734"/>
    </source>
</evidence>
<evidence type="ECO:0000256" key="1">
    <source>
        <dbReference type="ARBA" id="ARBA00022723"/>
    </source>
</evidence>
<sequence length="260" mass="29279">MFEKLNIIFPVSYLAIIFSSIATLYCYQSSRVIHKPEGTKISVNISYIRVKYMTGHRMVDPPIKALTTNDKEGCVKECLLTSGKCQSMNLKLTLSGFDCEILQTDIYTSNNLTADVGSIHVVIVNGCSKDPCQREENCVPNYQDDSYACVNINARTCKEMKDRKPLATSGYYKINLNGKMRDVYCDMDTDHGGWMMLANYTNKFASSTATEMTIGDLDSFLQLQNGDFLLDGDTIFRKFILKLQSQKSGFIVTSQTLEEQ</sequence>
<dbReference type="GO" id="GO:0070492">
    <property type="term" value="F:oligosaccharide binding"/>
    <property type="evidence" value="ECO:0007669"/>
    <property type="project" value="TreeGrafter"/>
</dbReference>
<keyword evidence="1" id="KW-0479">Metal-binding</keyword>
<evidence type="ECO:0000256" key="5">
    <source>
        <dbReference type="SAM" id="Phobius"/>
    </source>
</evidence>
<keyword evidence="8" id="KW-1185">Reference proteome</keyword>
<organism evidence="7 8">
    <name type="scientific">Clytia hemisphaerica</name>
    <dbReference type="NCBI Taxonomy" id="252671"/>
    <lineage>
        <taxon>Eukaryota</taxon>
        <taxon>Metazoa</taxon>
        <taxon>Cnidaria</taxon>
        <taxon>Hydrozoa</taxon>
        <taxon>Hydroidolina</taxon>
        <taxon>Leptothecata</taxon>
        <taxon>Obeliida</taxon>
        <taxon>Clytiidae</taxon>
        <taxon>Clytia</taxon>
    </lineage>
</organism>
<keyword evidence="5" id="KW-0472">Membrane</keyword>
<name>A0A7M5WX41_9CNID</name>
<proteinExistence type="predicted"/>
<keyword evidence="5" id="KW-1133">Transmembrane helix</keyword>
<dbReference type="OrthoDB" id="5958120at2759"/>
<dbReference type="InterPro" id="IPR036056">
    <property type="entry name" value="Fibrinogen-like_C"/>
</dbReference>
<dbReference type="InterPro" id="IPR014716">
    <property type="entry name" value="Fibrinogen_a/b/g_C_1"/>
</dbReference>
<dbReference type="PANTHER" id="PTHR16146">
    <property type="entry name" value="INTELECTIN"/>
    <property type="match status" value="1"/>
</dbReference>
<evidence type="ECO:0000313" key="7">
    <source>
        <dbReference type="EnsemblMetazoa" id="CLYHEMP014196.1"/>
    </source>
</evidence>
<dbReference type="Pfam" id="PF00147">
    <property type="entry name" value="Fibrinogen_C"/>
    <property type="match status" value="1"/>
</dbReference>
<dbReference type="PANTHER" id="PTHR16146:SF46">
    <property type="entry name" value="INTELECTIN-1A-RELATED"/>
    <property type="match status" value="1"/>
</dbReference>
<keyword evidence="5" id="KW-0812">Transmembrane</keyword>
<dbReference type="InterPro" id="IPR002181">
    <property type="entry name" value="Fibrinogen_a/b/g_C_dom"/>
</dbReference>
<dbReference type="EnsemblMetazoa" id="CLYHEMT014196.1">
    <property type="protein sequence ID" value="CLYHEMP014196.1"/>
    <property type="gene ID" value="CLYHEMG014196"/>
</dbReference>
<dbReference type="GO" id="GO:0005615">
    <property type="term" value="C:extracellular space"/>
    <property type="evidence" value="ECO:0007669"/>
    <property type="project" value="TreeGrafter"/>
</dbReference>
<accession>A0A7M5WX41</accession>
<dbReference type="GO" id="GO:0046872">
    <property type="term" value="F:metal ion binding"/>
    <property type="evidence" value="ECO:0007669"/>
    <property type="project" value="UniProtKB-KW"/>
</dbReference>
<dbReference type="NCBIfam" id="NF040941">
    <property type="entry name" value="GGGWT_bact"/>
    <property type="match status" value="1"/>
</dbReference>
<evidence type="ECO:0000259" key="6">
    <source>
        <dbReference type="Pfam" id="PF00147"/>
    </source>
</evidence>
<evidence type="ECO:0000256" key="4">
    <source>
        <dbReference type="ARBA" id="ARBA00023157"/>
    </source>
</evidence>
<dbReference type="GeneID" id="136816423"/>
<evidence type="ECO:0000256" key="3">
    <source>
        <dbReference type="ARBA" id="ARBA00022837"/>
    </source>
</evidence>
<keyword evidence="3" id="KW-0106">Calcium</keyword>
<reference evidence="7" key="1">
    <citation type="submission" date="2021-01" db="UniProtKB">
        <authorList>
            <consortium name="EnsemblMetazoa"/>
        </authorList>
    </citation>
    <scope>IDENTIFICATION</scope>
</reference>
<keyword evidence="4" id="KW-1015">Disulfide bond</keyword>
<keyword evidence="2" id="KW-0430">Lectin</keyword>
<dbReference type="AlphaFoldDB" id="A0A7M5WX41"/>
<feature type="domain" description="Fibrinogen C-terminal" evidence="6">
    <location>
        <begin position="155"/>
        <end position="201"/>
    </location>
</feature>
<protein>
    <recommendedName>
        <fullName evidence="6">Fibrinogen C-terminal domain-containing protein</fullName>
    </recommendedName>
</protein>
<feature type="transmembrane region" description="Helical" evidence="5">
    <location>
        <begin position="6"/>
        <end position="27"/>
    </location>
</feature>
<dbReference type="Proteomes" id="UP000594262">
    <property type="component" value="Unplaced"/>
</dbReference>
<dbReference type="RefSeq" id="XP_066928848.1">
    <property type="nucleotide sequence ID" value="XM_067072747.1"/>
</dbReference>
<evidence type="ECO:0000313" key="8">
    <source>
        <dbReference type="Proteomes" id="UP000594262"/>
    </source>
</evidence>